<comment type="subcellular location">
    <subcellularLocation>
        <location evidence="1">Membrane</location>
        <topology evidence="1">Multi-pass membrane protein</topology>
    </subcellularLocation>
</comment>
<sequence length="198" mass="22189">PSLVASAPYLPPSVPIKESAAIHAVGLLLQVLRDQSHQAARAVVRPGQDRGHLGKVVLQNLLICLVSFYSVYYIVVSLCIGVLRVEDIDTRLAPFDYTIQPSWQNPKYLVSVISTELTYVLAGLLFAWIVEEWVWDYAITVTFIHIGLTVAVMSDFPSTEHWWSAIGSGLLMMIFGGQLLAYRLFRNNFVHPTDLQNF</sequence>
<dbReference type="EMBL" id="JARO02010221">
    <property type="protein sequence ID" value="KPP60862.1"/>
    <property type="molecule type" value="Genomic_DNA"/>
</dbReference>
<dbReference type="AlphaFoldDB" id="A0A0P7WCL8"/>
<proteinExistence type="predicted"/>
<keyword evidence="4 5" id="KW-0472">Membrane</keyword>
<evidence type="ECO:0000256" key="5">
    <source>
        <dbReference type="SAM" id="Phobius"/>
    </source>
</evidence>
<name>A0A0P7WCL8_SCLFO</name>
<evidence type="ECO:0000256" key="3">
    <source>
        <dbReference type="ARBA" id="ARBA00022989"/>
    </source>
</evidence>
<feature type="non-terminal residue" evidence="6">
    <location>
        <position position="1"/>
    </location>
</feature>
<organism evidence="6 7">
    <name type="scientific">Scleropages formosus</name>
    <name type="common">Asian bonytongue</name>
    <name type="synonym">Osteoglossum formosum</name>
    <dbReference type="NCBI Taxonomy" id="113540"/>
    <lineage>
        <taxon>Eukaryota</taxon>
        <taxon>Metazoa</taxon>
        <taxon>Chordata</taxon>
        <taxon>Craniata</taxon>
        <taxon>Vertebrata</taxon>
        <taxon>Euteleostomi</taxon>
        <taxon>Actinopterygii</taxon>
        <taxon>Neopterygii</taxon>
        <taxon>Teleostei</taxon>
        <taxon>Osteoglossocephala</taxon>
        <taxon>Osteoglossomorpha</taxon>
        <taxon>Osteoglossiformes</taxon>
        <taxon>Osteoglossidae</taxon>
        <taxon>Scleropages</taxon>
    </lineage>
</organism>
<evidence type="ECO:0000313" key="7">
    <source>
        <dbReference type="Proteomes" id="UP000034805"/>
    </source>
</evidence>
<feature type="transmembrane region" description="Helical" evidence="5">
    <location>
        <begin position="60"/>
        <end position="83"/>
    </location>
</feature>
<keyword evidence="2 5" id="KW-0812">Transmembrane</keyword>
<dbReference type="STRING" id="113540.ENSSFOP00015028036"/>
<dbReference type="Proteomes" id="UP000034805">
    <property type="component" value="Unassembled WGS sequence"/>
</dbReference>
<dbReference type="PANTHER" id="PTHR12952:SF1">
    <property type="entry name" value="TRANSMEMBRANE PROTEIN 244"/>
    <property type="match status" value="1"/>
</dbReference>
<keyword evidence="3 5" id="KW-1133">Transmembrane helix</keyword>
<accession>A0A0P7WCL8</accession>
<feature type="transmembrane region" description="Helical" evidence="5">
    <location>
        <begin position="162"/>
        <end position="182"/>
    </location>
</feature>
<evidence type="ECO:0000256" key="1">
    <source>
        <dbReference type="ARBA" id="ARBA00004141"/>
    </source>
</evidence>
<feature type="transmembrane region" description="Helical" evidence="5">
    <location>
        <begin position="108"/>
        <end position="130"/>
    </location>
</feature>
<gene>
    <name evidence="6" type="ORF">Z043_121099</name>
</gene>
<protein>
    <submittedName>
        <fullName evidence="6">Transmembrane protein 244-like</fullName>
    </submittedName>
</protein>
<feature type="transmembrane region" description="Helical" evidence="5">
    <location>
        <begin position="137"/>
        <end position="156"/>
    </location>
</feature>
<evidence type="ECO:0000256" key="2">
    <source>
        <dbReference type="ARBA" id="ARBA00022692"/>
    </source>
</evidence>
<dbReference type="Pfam" id="PF09801">
    <property type="entry name" value="SYS1"/>
    <property type="match status" value="1"/>
</dbReference>
<reference evidence="6 7" key="1">
    <citation type="submission" date="2015-08" db="EMBL/GenBank/DDBJ databases">
        <title>The genome of the Asian arowana (Scleropages formosus).</title>
        <authorList>
            <person name="Tan M.H."/>
            <person name="Gan H.M."/>
            <person name="Croft L.J."/>
            <person name="Austin C.M."/>
        </authorList>
    </citation>
    <scope>NUCLEOTIDE SEQUENCE [LARGE SCALE GENOMIC DNA]</scope>
    <source>
        <strain evidence="6">Aro1</strain>
    </source>
</reference>
<evidence type="ECO:0000256" key="4">
    <source>
        <dbReference type="ARBA" id="ARBA00023136"/>
    </source>
</evidence>
<dbReference type="GO" id="GO:0016020">
    <property type="term" value="C:membrane"/>
    <property type="evidence" value="ECO:0007669"/>
    <property type="project" value="UniProtKB-SubCell"/>
</dbReference>
<dbReference type="InterPro" id="IPR019185">
    <property type="entry name" value="Integral_membrane_SYS1-rel"/>
</dbReference>
<comment type="caution">
    <text evidence="6">The sequence shown here is derived from an EMBL/GenBank/DDBJ whole genome shotgun (WGS) entry which is preliminary data.</text>
</comment>
<evidence type="ECO:0000313" key="6">
    <source>
        <dbReference type="EMBL" id="KPP60862.1"/>
    </source>
</evidence>
<dbReference type="PANTHER" id="PTHR12952">
    <property type="entry name" value="SYS1"/>
    <property type="match status" value="1"/>
</dbReference>